<dbReference type="SUPFAM" id="SSF53254">
    <property type="entry name" value="Phosphoglycerate mutase-like"/>
    <property type="match status" value="1"/>
</dbReference>
<gene>
    <name evidence="1" type="ORF">UFOPK3376_00959</name>
</gene>
<accession>A0A6J7DUH9</accession>
<dbReference type="SMART" id="SM00855">
    <property type="entry name" value="PGAM"/>
    <property type="match status" value="1"/>
</dbReference>
<proteinExistence type="predicted"/>
<sequence length="183" mass="19540">MPRLYLVRHGRAAAGWNVDPDPGLDDLGRQQAERMADALQPLGPLALVSSPLLRCQQTAAVLGLRWGVDATIASDVAEIPSPIGVAVADRVEWLREAMRGTWAELGPRYTEFRDGVAAYLSGLTDDTVVASHFVAINAAIGAAAHDDSVVIRSLDNCSVTVIDVVEGRLHLVEGGHEADTLIR</sequence>
<name>A0A6J7DUH9_9ZZZZ</name>
<reference evidence="1" key="1">
    <citation type="submission" date="2020-05" db="EMBL/GenBank/DDBJ databases">
        <authorList>
            <person name="Chiriac C."/>
            <person name="Salcher M."/>
            <person name="Ghai R."/>
            <person name="Kavagutti S V."/>
        </authorList>
    </citation>
    <scope>NUCLEOTIDE SEQUENCE</scope>
</reference>
<dbReference type="InterPro" id="IPR013078">
    <property type="entry name" value="His_Pase_superF_clade-1"/>
</dbReference>
<dbReference type="GO" id="GO:0016791">
    <property type="term" value="F:phosphatase activity"/>
    <property type="evidence" value="ECO:0007669"/>
    <property type="project" value="TreeGrafter"/>
</dbReference>
<dbReference type="PANTHER" id="PTHR48100:SF1">
    <property type="entry name" value="HISTIDINE PHOSPHATASE FAMILY PROTEIN-RELATED"/>
    <property type="match status" value="1"/>
</dbReference>
<dbReference type="AlphaFoldDB" id="A0A6J7DUH9"/>
<organism evidence="1">
    <name type="scientific">freshwater metagenome</name>
    <dbReference type="NCBI Taxonomy" id="449393"/>
    <lineage>
        <taxon>unclassified sequences</taxon>
        <taxon>metagenomes</taxon>
        <taxon>ecological metagenomes</taxon>
    </lineage>
</organism>
<dbReference type="PANTHER" id="PTHR48100">
    <property type="entry name" value="BROAD-SPECIFICITY PHOSPHATASE YOR283W-RELATED"/>
    <property type="match status" value="1"/>
</dbReference>
<dbReference type="CDD" id="cd07067">
    <property type="entry name" value="HP_PGM_like"/>
    <property type="match status" value="1"/>
</dbReference>
<dbReference type="InterPro" id="IPR029033">
    <property type="entry name" value="His_PPase_superfam"/>
</dbReference>
<protein>
    <submittedName>
        <fullName evidence="1">Unannotated protein</fullName>
    </submittedName>
</protein>
<dbReference type="Gene3D" id="3.40.50.1240">
    <property type="entry name" value="Phosphoglycerate mutase-like"/>
    <property type="match status" value="1"/>
</dbReference>
<dbReference type="GO" id="GO:0005737">
    <property type="term" value="C:cytoplasm"/>
    <property type="evidence" value="ECO:0007669"/>
    <property type="project" value="TreeGrafter"/>
</dbReference>
<dbReference type="EMBL" id="CAFBLP010000018">
    <property type="protein sequence ID" value="CAB4873228.1"/>
    <property type="molecule type" value="Genomic_DNA"/>
</dbReference>
<dbReference type="Pfam" id="PF00300">
    <property type="entry name" value="His_Phos_1"/>
    <property type="match status" value="1"/>
</dbReference>
<dbReference type="InterPro" id="IPR050275">
    <property type="entry name" value="PGM_Phosphatase"/>
</dbReference>
<evidence type="ECO:0000313" key="1">
    <source>
        <dbReference type="EMBL" id="CAB4873228.1"/>
    </source>
</evidence>